<dbReference type="SUPFAM" id="SSF53335">
    <property type="entry name" value="S-adenosyl-L-methionine-dependent methyltransferases"/>
    <property type="match status" value="1"/>
</dbReference>
<accession>A0A2T4TWI5</accession>
<dbReference type="AlphaFoldDB" id="A0A2T4TWI5"/>
<dbReference type="GO" id="GO:0005737">
    <property type="term" value="C:cytoplasm"/>
    <property type="evidence" value="ECO:0007669"/>
    <property type="project" value="UniProtKB-SubCell"/>
</dbReference>
<comment type="subcellular location">
    <subcellularLocation>
        <location evidence="1 7">Cytoplasm</location>
    </subcellularLocation>
</comment>
<dbReference type="OrthoDB" id="9810066at2"/>
<dbReference type="PANTHER" id="PTHR11579:SF0">
    <property type="entry name" value="PROTEIN-L-ISOASPARTATE(D-ASPARTATE) O-METHYLTRANSFERASE"/>
    <property type="match status" value="1"/>
</dbReference>
<dbReference type="RefSeq" id="WP_107562957.1">
    <property type="nucleotide sequence ID" value="NZ_NVQC01000023.1"/>
</dbReference>
<evidence type="ECO:0000256" key="6">
    <source>
        <dbReference type="ARBA" id="ARBA00022691"/>
    </source>
</evidence>
<evidence type="ECO:0000313" key="9">
    <source>
        <dbReference type="Proteomes" id="UP000241436"/>
    </source>
</evidence>
<dbReference type="GO" id="GO:0030091">
    <property type="term" value="P:protein repair"/>
    <property type="evidence" value="ECO:0007669"/>
    <property type="project" value="UniProtKB-UniRule"/>
</dbReference>
<dbReference type="EMBL" id="NVQC01000023">
    <property type="protein sequence ID" value="PTL35478.1"/>
    <property type="molecule type" value="Genomic_DNA"/>
</dbReference>
<evidence type="ECO:0000256" key="5">
    <source>
        <dbReference type="ARBA" id="ARBA00022679"/>
    </source>
</evidence>
<feature type="active site" evidence="7">
    <location>
        <position position="61"/>
    </location>
</feature>
<dbReference type="GO" id="GO:0032259">
    <property type="term" value="P:methylation"/>
    <property type="evidence" value="ECO:0007669"/>
    <property type="project" value="UniProtKB-KW"/>
</dbReference>
<dbReference type="InterPro" id="IPR029063">
    <property type="entry name" value="SAM-dependent_MTases_sf"/>
</dbReference>
<keyword evidence="3 7" id="KW-0963">Cytoplasm</keyword>
<dbReference type="CDD" id="cd02440">
    <property type="entry name" value="AdoMet_MTases"/>
    <property type="match status" value="1"/>
</dbReference>
<dbReference type="NCBIfam" id="TIGR00080">
    <property type="entry name" value="pimt"/>
    <property type="match status" value="1"/>
</dbReference>
<dbReference type="InterPro" id="IPR000682">
    <property type="entry name" value="PCMT"/>
</dbReference>
<comment type="catalytic activity">
    <reaction evidence="7">
        <text>[protein]-L-isoaspartate + S-adenosyl-L-methionine = [protein]-L-isoaspartate alpha-methyl ester + S-adenosyl-L-homocysteine</text>
        <dbReference type="Rhea" id="RHEA:12705"/>
        <dbReference type="Rhea" id="RHEA-COMP:12143"/>
        <dbReference type="Rhea" id="RHEA-COMP:12144"/>
        <dbReference type="ChEBI" id="CHEBI:57856"/>
        <dbReference type="ChEBI" id="CHEBI:59789"/>
        <dbReference type="ChEBI" id="CHEBI:90596"/>
        <dbReference type="ChEBI" id="CHEBI:90598"/>
        <dbReference type="EC" id="2.1.1.77"/>
    </reaction>
</comment>
<evidence type="ECO:0000256" key="3">
    <source>
        <dbReference type="ARBA" id="ARBA00022490"/>
    </source>
</evidence>
<name>A0A2T4TWI5_9BACT</name>
<dbReference type="EC" id="2.1.1.77" evidence="7"/>
<dbReference type="Gene3D" id="3.40.50.150">
    <property type="entry name" value="Vaccinia Virus protein VP39"/>
    <property type="match status" value="1"/>
</dbReference>
<reference evidence="8 9" key="1">
    <citation type="submission" date="2017-09" db="EMBL/GenBank/DDBJ databases">
        <title>Bloom of a denitrifying methanotroph, Candidatus Methylomirabilis limnetica, in a deep stratified lake.</title>
        <authorList>
            <person name="Graf J.S."/>
            <person name="Marchant H.K."/>
            <person name="Tienken D."/>
            <person name="Hach P.F."/>
            <person name="Brand A."/>
            <person name="Schubert C.J."/>
            <person name="Kuypers M.M."/>
            <person name="Milucka J."/>
        </authorList>
    </citation>
    <scope>NUCLEOTIDE SEQUENCE [LARGE SCALE GENOMIC DNA]</scope>
    <source>
        <strain evidence="8 9">Zug</strain>
    </source>
</reference>
<keyword evidence="9" id="KW-1185">Reference proteome</keyword>
<protein>
    <recommendedName>
        <fullName evidence="7">Protein-L-isoaspartate O-methyltransferase</fullName>
        <ecNumber evidence="7">2.1.1.77</ecNumber>
    </recommendedName>
    <alternativeName>
        <fullName evidence="7">L-isoaspartyl protein carboxyl methyltransferase</fullName>
    </alternativeName>
    <alternativeName>
        <fullName evidence="7">Protein L-isoaspartyl methyltransferase</fullName>
    </alternativeName>
    <alternativeName>
        <fullName evidence="7">Protein-beta-aspartate methyltransferase</fullName>
        <shortName evidence="7">PIMT</shortName>
    </alternativeName>
</protein>
<dbReference type="FunFam" id="3.40.50.150:FF:000010">
    <property type="entry name" value="Protein-L-isoaspartate O-methyltransferase"/>
    <property type="match status" value="1"/>
</dbReference>
<sequence length="213" mass="23765">MDYLVARQRMVAEQLVGRGITHHRVLEAMAKVHRHLFVEEAFWGRAYGNYPLPIGEKQTISQPFTVALMTQALELEEDQRVLEIGTGSGYQTAILVELGAKVYSMERNRTLAIRARRRLESFGYDDVWIRIADGSVGWKEKAPFDAIVVSAGAPEIPTSLIEQLAENGRLVVPVGQLRNQVLKKGTRSGTSIQWADLGDCAFVKLIGQQGWDS</sequence>
<evidence type="ECO:0000256" key="2">
    <source>
        <dbReference type="ARBA" id="ARBA00005369"/>
    </source>
</evidence>
<evidence type="ECO:0000313" key="8">
    <source>
        <dbReference type="EMBL" id="PTL35478.1"/>
    </source>
</evidence>
<evidence type="ECO:0000256" key="7">
    <source>
        <dbReference type="HAMAP-Rule" id="MF_00090"/>
    </source>
</evidence>
<evidence type="ECO:0000256" key="1">
    <source>
        <dbReference type="ARBA" id="ARBA00004496"/>
    </source>
</evidence>
<dbReference type="Pfam" id="PF01135">
    <property type="entry name" value="PCMT"/>
    <property type="match status" value="1"/>
</dbReference>
<keyword evidence="5 7" id="KW-0808">Transferase</keyword>
<dbReference type="NCBIfam" id="NF001453">
    <property type="entry name" value="PRK00312.1"/>
    <property type="match status" value="1"/>
</dbReference>
<dbReference type="GO" id="GO:0004719">
    <property type="term" value="F:protein-L-isoaspartate (D-aspartate) O-methyltransferase activity"/>
    <property type="evidence" value="ECO:0007669"/>
    <property type="project" value="UniProtKB-UniRule"/>
</dbReference>
<comment type="function">
    <text evidence="7">Catalyzes the methyl esterification of L-isoaspartyl residues in peptides and proteins that result from spontaneous decomposition of normal L-aspartyl and L-asparaginyl residues. It plays a role in the repair and/or degradation of damaged proteins.</text>
</comment>
<keyword evidence="6 7" id="KW-0949">S-adenosyl-L-methionine</keyword>
<organism evidence="8 9">
    <name type="scientific">Candidatus Methylomirabilis limnetica</name>
    <dbReference type="NCBI Taxonomy" id="2033718"/>
    <lineage>
        <taxon>Bacteria</taxon>
        <taxon>Candidatus Methylomirabilota</taxon>
        <taxon>Candidatus Methylomirabilia</taxon>
        <taxon>Candidatus Methylomirabilales</taxon>
        <taxon>Candidatus Methylomirabilaceae</taxon>
        <taxon>Candidatus Methylomirabilis</taxon>
    </lineage>
</organism>
<dbReference type="Proteomes" id="UP000241436">
    <property type="component" value="Unassembled WGS sequence"/>
</dbReference>
<comment type="caution">
    <text evidence="8">The sequence shown here is derived from an EMBL/GenBank/DDBJ whole genome shotgun (WGS) entry which is preliminary data.</text>
</comment>
<evidence type="ECO:0000256" key="4">
    <source>
        <dbReference type="ARBA" id="ARBA00022603"/>
    </source>
</evidence>
<keyword evidence="4 7" id="KW-0489">Methyltransferase</keyword>
<dbReference type="PANTHER" id="PTHR11579">
    <property type="entry name" value="PROTEIN-L-ISOASPARTATE O-METHYLTRANSFERASE"/>
    <property type="match status" value="1"/>
</dbReference>
<gene>
    <name evidence="7" type="primary">pcm</name>
    <name evidence="8" type="ORF">CLG94_09405</name>
</gene>
<proteinExistence type="inferred from homology"/>
<dbReference type="PROSITE" id="PS01279">
    <property type="entry name" value="PCMT"/>
    <property type="match status" value="1"/>
</dbReference>
<reference evidence="9" key="2">
    <citation type="journal article" date="2018" name="Environ. Microbiol.">
        <title>Bloom of a denitrifying methanotroph, 'Candidatus Methylomirabilis limnetica', in a deep stratified lake.</title>
        <authorList>
            <person name="Graf J.S."/>
            <person name="Mayr M.J."/>
            <person name="Marchant H.K."/>
            <person name="Tienken D."/>
            <person name="Hach P.F."/>
            <person name="Brand A."/>
            <person name="Schubert C.J."/>
            <person name="Kuypers M.M."/>
            <person name="Milucka J."/>
        </authorList>
    </citation>
    <scope>NUCLEOTIDE SEQUENCE [LARGE SCALE GENOMIC DNA]</scope>
    <source>
        <strain evidence="9">Zug</strain>
    </source>
</reference>
<dbReference type="HAMAP" id="MF_00090">
    <property type="entry name" value="PIMT"/>
    <property type="match status" value="1"/>
</dbReference>
<comment type="similarity">
    <text evidence="2 7">Belongs to the methyltransferase superfamily. L-isoaspartyl/D-aspartyl protein methyltransferase family.</text>
</comment>